<accession>A0AAD9TU10</accession>
<sequence>MNFQVRSFVNEHTCPLEEIHPRLRQASAVIIGEVVAPRLQQHDGCLMRPKDIIADIKTMYGIQILYNKAHQAMHYVLSLTYGTHEESFQLLPSFGYVLERTITDL</sequence>
<dbReference type="Proteomes" id="UP001280121">
    <property type="component" value="Unassembled WGS sequence"/>
</dbReference>
<keyword evidence="2" id="KW-1185">Reference proteome</keyword>
<gene>
    <name evidence="1" type="ORF">Ddye_023760</name>
</gene>
<dbReference type="AlphaFoldDB" id="A0AAD9TU10"/>
<evidence type="ECO:0000313" key="2">
    <source>
        <dbReference type="Proteomes" id="UP001280121"/>
    </source>
</evidence>
<comment type="caution">
    <text evidence="1">The sequence shown here is derived from an EMBL/GenBank/DDBJ whole genome shotgun (WGS) entry which is preliminary data.</text>
</comment>
<organism evidence="1 2">
    <name type="scientific">Dipteronia dyeriana</name>
    <dbReference type="NCBI Taxonomy" id="168575"/>
    <lineage>
        <taxon>Eukaryota</taxon>
        <taxon>Viridiplantae</taxon>
        <taxon>Streptophyta</taxon>
        <taxon>Embryophyta</taxon>
        <taxon>Tracheophyta</taxon>
        <taxon>Spermatophyta</taxon>
        <taxon>Magnoliopsida</taxon>
        <taxon>eudicotyledons</taxon>
        <taxon>Gunneridae</taxon>
        <taxon>Pentapetalae</taxon>
        <taxon>rosids</taxon>
        <taxon>malvids</taxon>
        <taxon>Sapindales</taxon>
        <taxon>Sapindaceae</taxon>
        <taxon>Hippocastanoideae</taxon>
        <taxon>Acereae</taxon>
        <taxon>Dipteronia</taxon>
    </lineage>
</organism>
<dbReference type="EMBL" id="JANJYI010000007">
    <property type="protein sequence ID" value="KAK2641997.1"/>
    <property type="molecule type" value="Genomic_DNA"/>
</dbReference>
<name>A0AAD9TU10_9ROSI</name>
<reference evidence="1" key="1">
    <citation type="journal article" date="2023" name="Plant J.">
        <title>Genome sequences and population genomics provide insights into the demographic history, inbreeding, and mutation load of two 'living fossil' tree species of Dipteronia.</title>
        <authorList>
            <person name="Feng Y."/>
            <person name="Comes H.P."/>
            <person name="Chen J."/>
            <person name="Zhu S."/>
            <person name="Lu R."/>
            <person name="Zhang X."/>
            <person name="Li P."/>
            <person name="Qiu J."/>
            <person name="Olsen K.M."/>
            <person name="Qiu Y."/>
        </authorList>
    </citation>
    <scope>NUCLEOTIDE SEQUENCE</scope>
    <source>
        <strain evidence="1">KIB01</strain>
    </source>
</reference>
<proteinExistence type="predicted"/>
<protein>
    <submittedName>
        <fullName evidence="1">Uncharacterized protein</fullName>
    </submittedName>
</protein>
<evidence type="ECO:0000313" key="1">
    <source>
        <dbReference type="EMBL" id="KAK2641997.1"/>
    </source>
</evidence>